<keyword evidence="2" id="KW-0472">Membrane</keyword>
<dbReference type="EMBL" id="JACHWU010000001">
    <property type="protein sequence ID" value="MBB3049907.1"/>
    <property type="molecule type" value="Genomic_DNA"/>
</dbReference>
<evidence type="ECO:0000256" key="1">
    <source>
        <dbReference type="SAM" id="MobiDB-lite"/>
    </source>
</evidence>
<dbReference type="AlphaFoldDB" id="A0A839RZI3"/>
<proteinExistence type="predicted"/>
<keyword evidence="2" id="KW-1133">Transmembrane helix</keyword>
<feature type="compositionally biased region" description="Low complexity" evidence="1">
    <location>
        <begin position="210"/>
        <end position="219"/>
    </location>
</feature>
<accession>A0A839RZI3</accession>
<dbReference type="RefSeq" id="WP_183648208.1">
    <property type="nucleotide sequence ID" value="NZ_JACHWU010000001.1"/>
</dbReference>
<feature type="transmembrane region" description="Helical" evidence="2">
    <location>
        <begin position="64"/>
        <end position="86"/>
    </location>
</feature>
<evidence type="ECO:0000313" key="4">
    <source>
        <dbReference type="Proteomes" id="UP000550714"/>
    </source>
</evidence>
<feature type="compositionally biased region" description="Low complexity" evidence="1">
    <location>
        <begin position="21"/>
        <end position="45"/>
    </location>
</feature>
<name>A0A839RZI3_9PSEU</name>
<keyword evidence="2" id="KW-0812">Transmembrane</keyword>
<keyword evidence="4" id="KW-1185">Reference proteome</keyword>
<sequence>MAYPPQPGGPGQPGPYGGQQGPQQAAGHPRQGAPHGGYQQYAYPQQVPPPQGGSYGGPPKKTGLVVGLSIGGVAVLATFFVTAFAAPGFLLSDGPEEVADNYAQAVSSQDFGQLTQYVCPSSELRKSLDEADLRTQDRSYTTTFTITGDATESGNRARVPIRSEVTFSGETYTSQGHLVLEDEDGWCVAEVDTEGADSGGSDTPTGEPAYPTGGYDEGYPTGGYGDYGEYDSYPSEDYGYDDDYDY</sequence>
<dbReference type="Proteomes" id="UP000550714">
    <property type="component" value="Unassembled WGS sequence"/>
</dbReference>
<evidence type="ECO:0008006" key="5">
    <source>
        <dbReference type="Google" id="ProtNLM"/>
    </source>
</evidence>
<comment type="caution">
    <text evidence="3">The sequence shown here is derived from an EMBL/GenBank/DDBJ whole genome shotgun (WGS) entry which is preliminary data.</text>
</comment>
<organism evidence="3 4">
    <name type="scientific">Prauserella isguenensis</name>
    <dbReference type="NCBI Taxonomy" id="1470180"/>
    <lineage>
        <taxon>Bacteria</taxon>
        <taxon>Bacillati</taxon>
        <taxon>Actinomycetota</taxon>
        <taxon>Actinomycetes</taxon>
        <taxon>Pseudonocardiales</taxon>
        <taxon>Pseudonocardiaceae</taxon>
        <taxon>Prauserella</taxon>
    </lineage>
</organism>
<gene>
    <name evidence="3" type="ORF">FHS23_000902</name>
</gene>
<feature type="region of interest" description="Disordered" evidence="1">
    <location>
        <begin position="1"/>
        <end position="58"/>
    </location>
</feature>
<feature type="region of interest" description="Disordered" evidence="1">
    <location>
        <begin position="192"/>
        <end position="246"/>
    </location>
</feature>
<evidence type="ECO:0000256" key="2">
    <source>
        <dbReference type="SAM" id="Phobius"/>
    </source>
</evidence>
<feature type="compositionally biased region" description="Pro residues" evidence="1">
    <location>
        <begin position="1"/>
        <end position="13"/>
    </location>
</feature>
<reference evidence="3 4" key="1">
    <citation type="submission" date="2020-08" db="EMBL/GenBank/DDBJ databases">
        <title>Genomic Encyclopedia of Type Strains, Phase III (KMG-III): the genomes of soil and plant-associated and newly described type strains.</title>
        <authorList>
            <person name="Whitman W."/>
        </authorList>
    </citation>
    <scope>NUCLEOTIDE SEQUENCE [LARGE SCALE GENOMIC DNA]</scope>
    <source>
        <strain evidence="3 4">CECT 8577</strain>
    </source>
</reference>
<evidence type="ECO:0000313" key="3">
    <source>
        <dbReference type="EMBL" id="MBB3049907.1"/>
    </source>
</evidence>
<protein>
    <recommendedName>
        <fullName evidence="5">DUF4878 domain-containing protein</fullName>
    </recommendedName>
</protein>